<organism evidence="15 16">
    <name type="scientific">Methylomonas methanica</name>
    <dbReference type="NCBI Taxonomy" id="421"/>
    <lineage>
        <taxon>Bacteria</taxon>
        <taxon>Pseudomonadati</taxon>
        <taxon>Pseudomonadota</taxon>
        <taxon>Gammaproteobacteria</taxon>
        <taxon>Methylococcales</taxon>
        <taxon>Methylococcaceae</taxon>
        <taxon>Methylomonas</taxon>
    </lineage>
</organism>
<comment type="similarity">
    <text evidence="2 13">Belongs to the class-IV pyridoxal-phosphate-dependent aminotransferase family.</text>
</comment>
<proteinExistence type="inferred from homology"/>
<dbReference type="Gene3D" id="3.30.470.10">
    <property type="match status" value="1"/>
</dbReference>
<evidence type="ECO:0000256" key="13">
    <source>
        <dbReference type="RuleBase" id="RU004106"/>
    </source>
</evidence>
<comment type="subunit">
    <text evidence="3">Homodimer.</text>
</comment>
<evidence type="ECO:0000256" key="3">
    <source>
        <dbReference type="ARBA" id="ARBA00011738"/>
    </source>
</evidence>
<dbReference type="EC" id="4.1.3.38" evidence="8 12"/>
<evidence type="ECO:0000256" key="7">
    <source>
        <dbReference type="ARBA" id="ARBA00035633"/>
    </source>
</evidence>
<evidence type="ECO:0000256" key="5">
    <source>
        <dbReference type="ARBA" id="ARBA00022909"/>
    </source>
</evidence>
<dbReference type="GO" id="GO:0030170">
    <property type="term" value="F:pyridoxal phosphate binding"/>
    <property type="evidence" value="ECO:0007669"/>
    <property type="project" value="InterPro"/>
</dbReference>
<dbReference type="GO" id="GO:0046656">
    <property type="term" value="P:folic acid biosynthetic process"/>
    <property type="evidence" value="ECO:0007669"/>
    <property type="project" value="UniProtKB-KW"/>
</dbReference>
<dbReference type="InterPro" id="IPR001544">
    <property type="entry name" value="Aminotrans_IV"/>
</dbReference>
<gene>
    <name evidence="15" type="ORF">A1353_03375</name>
</gene>
<protein>
    <recommendedName>
        <fullName evidence="11 12">Aminodeoxychorismate lyase</fullName>
        <ecNumber evidence="8 12">4.1.3.38</ecNumber>
    </recommendedName>
</protein>
<dbReference type="GO" id="GO:0008696">
    <property type="term" value="F:4-amino-4-deoxychorismate lyase activity"/>
    <property type="evidence" value="ECO:0007669"/>
    <property type="project" value="UniProtKB-UniRule"/>
</dbReference>
<dbReference type="NCBIfam" id="TIGR03461">
    <property type="entry name" value="pabC_Proteo"/>
    <property type="match status" value="1"/>
</dbReference>
<evidence type="ECO:0000256" key="14">
    <source>
        <dbReference type="RuleBase" id="RU004516"/>
    </source>
</evidence>
<evidence type="ECO:0000256" key="11">
    <source>
        <dbReference type="ARBA" id="ARBA00069174"/>
    </source>
</evidence>
<keyword evidence="4 14" id="KW-0663">Pyridoxal phosphate</keyword>
<dbReference type="InterPro" id="IPR018300">
    <property type="entry name" value="Aminotrans_IV_CS"/>
</dbReference>
<evidence type="ECO:0000256" key="1">
    <source>
        <dbReference type="ARBA" id="ARBA00001933"/>
    </source>
</evidence>
<evidence type="ECO:0000256" key="2">
    <source>
        <dbReference type="ARBA" id="ARBA00009320"/>
    </source>
</evidence>
<name>A0A177LTU4_METMH</name>
<evidence type="ECO:0000256" key="6">
    <source>
        <dbReference type="ARBA" id="ARBA00023239"/>
    </source>
</evidence>
<evidence type="ECO:0000256" key="9">
    <source>
        <dbReference type="ARBA" id="ARBA00049529"/>
    </source>
</evidence>
<dbReference type="Gene3D" id="3.20.10.10">
    <property type="entry name" value="D-amino Acid Aminotransferase, subunit A, domain 2"/>
    <property type="match status" value="1"/>
</dbReference>
<dbReference type="GO" id="GO:0008153">
    <property type="term" value="P:4-aminobenzoate biosynthetic process"/>
    <property type="evidence" value="ECO:0007669"/>
    <property type="project" value="UniProtKB-UniRule"/>
</dbReference>
<dbReference type="InterPro" id="IPR043131">
    <property type="entry name" value="BCAT-like_N"/>
</dbReference>
<evidence type="ECO:0000313" key="15">
    <source>
        <dbReference type="EMBL" id="OAH96683.1"/>
    </source>
</evidence>
<evidence type="ECO:0000313" key="16">
    <source>
        <dbReference type="Proteomes" id="UP000077763"/>
    </source>
</evidence>
<comment type="cofactor">
    <cofactor evidence="1 14">
        <name>pyridoxal 5'-phosphate</name>
        <dbReference type="ChEBI" id="CHEBI:597326"/>
    </cofactor>
</comment>
<dbReference type="InterPro" id="IPR043132">
    <property type="entry name" value="BCAT-like_C"/>
</dbReference>
<dbReference type="Pfam" id="PF01063">
    <property type="entry name" value="Aminotran_4"/>
    <property type="match status" value="1"/>
</dbReference>
<reference evidence="15 16" key="1">
    <citation type="submission" date="2016-03" db="EMBL/GenBank/DDBJ databases">
        <authorList>
            <person name="Ploux O."/>
        </authorList>
    </citation>
    <scope>NUCLEOTIDE SEQUENCE [LARGE SCALE GENOMIC DNA]</scope>
    <source>
        <strain evidence="15 16">R-45371</strain>
    </source>
</reference>
<dbReference type="EMBL" id="LUUH01000110">
    <property type="protein sequence ID" value="OAH96683.1"/>
    <property type="molecule type" value="Genomic_DNA"/>
</dbReference>
<dbReference type="InterPro" id="IPR050571">
    <property type="entry name" value="Class-IV_PLP-Dep_Aminotrnsfr"/>
</dbReference>
<comment type="caution">
    <text evidence="15">The sequence shown here is derived from an EMBL/GenBank/DDBJ whole genome shotgun (WGS) entry which is preliminary data.</text>
</comment>
<dbReference type="InterPro" id="IPR017824">
    <property type="entry name" value="Aminodeoxychorismate_lyase_IV"/>
</dbReference>
<keyword evidence="5" id="KW-0289">Folate biosynthesis</keyword>
<accession>A0A177LTU4</accession>
<comment type="catalytic activity">
    <reaction evidence="9">
        <text>4-amino-4-deoxychorismate = 4-aminobenzoate + pyruvate + H(+)</text>
        <dbReference type="Rhea" id="RHEA:16201"/>
        <dbReference type="ChEBI" id="CHEBI:15361"/>
        <dbReference type="ChEBI" id="CHEBI:15378"/>
        <dbReference type="ChEBI" id="CHEBI:17836"/>
        <dbReference type="ChEBI" id="CHEBI:58406"/>
        <dbReference type="EC" id="4.1.3.38"/>
    </reaction>
</comment>
<dbReference type="CDD" id="cd01559">
    <property type="entry name" value="ADCL_like"/>
    <property type="match status" value="1"/>
</dbReference>
<keyword evidence="6 15" id="KW-0456">Lyase</keyword>
<evidence type="ECO:0000256" key="8">
    <source>
        <dbReference type="ARBA" id="ARBA00035676"/>
    </source>
</evidence>
<comment type="pathway">
    <text evidence="7">Cofactor biosynthesis; tetrahydrofolate biosynthesis; 4-aminobenzoate from chorismate: step 2/2.</text>
</comment>
<dbReference type="PANTHER" id="PTHR42743">
    <property type="entry name" value="AMINO-ACID AMINOTRANSFERASE"/>
    <property type="match status" value="1"/>
</dbReference>
<dbReference type="GO" id="GO:0005829">
    <property type="term" value="C:cytosol"/>
    <property type="evidence" value="ECO:0007669"/>
    <property type="project" value="TreeGrafter"/>
</dbReference>
<dbReference type="PANTHER" id="PTHR42743:SF2">
    <property type="entry name" value="AMINODEOXYCHORISMATE LYASE"/>
    <property type="match status" value="1"/>
</dbReference>
<dbReference type="FunFam" id="3.20.10.10:FF:000002">
    <property type="entry name" value="D-alanine aminotransferase"/>
    <property type="match status" value="1"/>
</dbReference>
<dbReference type="PROSITE" id="PS00770">
    <property type="entry name" value="AA_TRANSFER_CLASS_4"/>
    <property type="match status" value="1"/>
</dbReference>
<dbReference type="InterPro" id="IPR036038">
    <property type="entry name" value="Aminotransferase-like"/>
</dbReference>
<evidence type="ECO:0000256" key="4">
    <source>
        <dbReference type="ARBA" id="ARBA00022898"/>
    </source>
</evidence>
<sequence>MFLLNGEHRHCVDVSDRGFQYGDGLFETIEVLQGKPLFFDRHLKRLAEGCRRLLIPMPDSALLDAEARQLSESRERAVLKLIVTRGSGGRGYRQPDHIIPTRLFSLHPYPDYPQHFQADGIAARFCAQRLSLNPSLAGIKHMNRLEQILARAEWLDTAIQEGLMLDTQDRVVEGTMSNLFVVKSGSLYTPPLTQCGVAGILRGLIIEFAQRIKLPLFEQAIDQAAVLQADELFVSNSIIGIWPIKRLEAQVFKVGVITRRLQDLLNTARMAEV</sequence>
<evidence type="ECO:0000256" key="12">
    <source>
        <dbReference type="NCBIfam" id="TIGR03461"/>
    </source>
</evidence>
<dbReference type="AlphaFoldDB" id="A0A177LTU4"/>
<dbReference type="RefSeq" id="WP_064038877.1">
    <property type="nucleotide sequence ID" value="NZ_LUUH01000110.1"/>
</dbReference>
<comment type="function">
    <text evidence="10">Involved in the biosynthesis of p-aminobenzoate (PABA), a precursor of tetrahydrofolate. Converts 4-amino-4-deoxychorismate into 4-aminobenzoate (PABA) and pyruvate.</text>
</comment>
<dbReference type="NCBIfam" id="NF004761">
    <property type="entry name" value="PRK06092.1"/>
    <property type="match status" value="1"/>
</dbReference>
<dbReference type="SUPFAM" id="SSF56752">
    <property type="entry name" value="D-aminoacid aminotransferase-like PLP-dependent enzymes"/>
    <property type="match status" value="1"/>
</dbReference>
<evidence type="ECO:0000256" key="10">
    <source>
        <dbReference type="ARBA" id="ARBA00054027"/>
    </source>
</evidence>
<dbReference type="Proteomes" id="UP000077763">
    <property type="component" value="Unassembled WGS sequence"/>
</dbReference>